<dbReference type="PRINTS" id="PR00320">
    <property type="entry name" value="GPROTEINBRPT"/>
</dbReference>
<dbReference type="PROSITE" id="PS00678">
    <property type="entry name" value="WD_REPEATS_1"/>
    <property type="match status" value="1"/>
</dbReference>
<dbReference type="AlphaFoldDB" id="A0A8S4P3W5"/>
<dbReference type="PANTHER" id="PTHR19848">
    <property type="entry name" value="WD40 REPEAT PROTEIN"/>
    <property type="match status" value="1"/>
</dbReference>
<dbReference type="Proteomes" id="UP000749559">
    <property type="component" value="Unassembled WGS sequence"/>
</dbReference>
<dbReference type="SUPFAM" id="SSF50978">
    <property type="entry name" value="WD40 repeat-like"/>
    <property type="match status" value="1"/>
</dbReference>
<accession>A0A8S4P3W5</accession>
<proteinExistence type="predicted"/>
<dbReference type="EMBL" id="CAIIXF020000006">
    <property type="protein sequence ID" value="CAH1787462.1"/>
    <property type="molecule type" value="Genomic_DNA"/>
</dbReference>
<organism evidence="4 5">
    <name type="scientific">Owenia fusiformis</name>
    <name type="common">Polychaete worm</name>
    <dbReference type="NCBI Taxonomy" id="6347"/>
    <lineage>
        <taxon>Eukaryota</taxon>
        <taxon>Metazoa</taxon>
        <taxon>Spiralia</taxon>
        <taxon>Lophotrochozoa</taxon>
        <taxon>Annelida</taxon>
        <taxon>Polychaeta</taxon>
        <taxon>Sedentaria</taxon>
        <taxon>Canalipalpata</taxon>
        <taxon>Sabellida</taxon>
        <taxon>Oweniida</taxon>
        <taxon>Oweniidae</taxon>
        <taxon>Owenia</taxon>
    </lineage>
</organism>
<dbReference type="CDD" id="cd00200">
    <property type="entry name" value="WD40"/>
    <property type="match status" value="1"/>
</dbReference>
<dbReference type="SMART" id="SM00320">
    <property type="entry name" value="WD40"/>
    <property type="match status" value="7"/>
</dbReference>
<reference evidence="4" key="1">
    <citation type="submission" date="2022-03" db="EMBL/GenBank/DDBJ databases">
        <authorList>
            <person name="Martin C."/>
        </authorList>
    </citation>
    <scope>NUCLEOTIDE SEQUENCE</scope>
</reference>
<dbReference type="Gene3D" id="2.130.10.10">
    <property type="entry name" value="YVTN repeat-like/Quinoprotein amine dehydrogenase"/>
    <property type="match status" value="2"/>
</dbReference>
<sequence length="322" mass="36506">MMEQPAGRIINSHCILSHDQWIEHCTFSHSKRQIATCSYNTVTIWDLNSNDKVAQLTHNECIWKAQFSKHDSTIYCTSSEGNLYIWKWKTMKLISKNKIHSGCAFGCAIHPTKNVIATCGFDTLVKVINMKYKTLKIKNTLQGHRNAVEHLEFSPCGDIIASCSKDKTIRLWQNYLKNNSHKILKNHSKWVLYCKFSSTGSFLVSCGSDRMVIVWDVETGTIIEWLCGHSNIVWGCAFFKMNNRELVVSCSSDRSVRIWEPKFGHEIYAIKEVGAIKDGTGQLYAIDVNSSENTIAVGSHNGSLHILTIDSNNVLFKTENFS</sequence>
<keyword evidence="2" id="KW-0677">Repeat</keyword>
<evidence type="ECO:0000256" key="1">
    <source>
        <dbReference type="ARBA" id="ARBA00022574"/>
    </source>
</evidence>
<dbReference type="OrthoDB" id="2161379at2759"/>
<evidence type="ECO:0000313" key="5">
    <source>
        <dbReference type="Proteomes" id="UP000749559"/>
    </source>
</evidence>
<dbReference type="InterPro" id="IPR036322">
    <property type="entry name" value="WD40_repeat_dom_sf"/>
</dbReference>
<dbReference type="InterPro" id="IPR015943">
    <property type="entry name" value="WD40/YVTN_repeat-like_dom_sf"/>
</dbReference>
<evidence type="ECO:0000256" key="2">
    <source>
        <dbReference type="ARBA" id="ARBA00022737"/>
    </source>
</evidence>
<dbReference type="GO" id="GO:0000027">
    <property type="term" value="P:ribosomal large subunit assembly"/>
    <property type="evidence" value="ECO:0007669"/>
    <property type="project" value="TreeGrafter"/>
</dbReference>
<evidence type="ECO:0000256" key="3">
    <source>
        <dbReference type="PROSITE-ProRule" id="PRU00221"/>
    </source>
</evidence>
<keyword evidence="1 3" id="KW-0853">WD repeat</keyword>
<comment type="caution">
    <text evidence="4">The sequence shown here is derived from an EMBL/GenBank/DDBJ whole genome shotgun (WGS) entry which is preliminary data.</text>
</comment>
<dbReference type="InterPro" id="IPR001680">
    <property type="entry name" value="WD40_rpt"/>
</dbReference>
<dbReference type="InterPro" id="IPR019775">
    <property type="entry name" value="WD40_repeat_CS"/>
</dbReference>
<feature type="repeat" description="WD" evidence="3">
    <location>
        <begin position="141"/>
        <end position="173"/>
    </location>
</feature>
<feature type="repeat" description="WD" evidence="3">
    <location>
        <begin position="184"/>
        <end position="225"/>
    </location>
</feature>
<dbReference type="PROSITE" id="PS50294">
    <property type="entry name" value="WD_REPEATS_REGION"/>
    <property type="match status" value="2"/>
</dbReference>
<gene>
    <name evidence="4" type="ORF">OFUS_LOCUS13152</name>
</gene>
<dbReference type="Pfam" id="PF00400">
    <property type="entry name" value="WD40"/>
    <property type="match status" value="5"/>
</dbReference>
<keyword evidence="5" id="KW-1185">Reference proteome</keyword>
<evidence type="ECO:0000313" key="4">
    <source>
        <dbReference type="EMBL" id="CAH1787462.1"/>
    </source>
</evidence>
<protein>
    <submittedName>
        <fullName evidence="4">Uncharacterized protein</fullName>
    </submittedName>
</protein>
<name>A0A8S4P3W5_OWEFU</name>
<dbReference type="PROSITE" id="PS50082">
    <property type="entry name" value="WD_REPEATS_2"/>
    <property type="match status" value="3"/>
</dbReference>
<dbReference type="PANTHER" id="PTHR19848:SF8">
    <property type="entry name" value="F-BOX AND WD REPEAT DOMAIN CONTAINING 7"/>
    <property type="match status" value="1"/>
</dbReference>
<dbReference type="GO" id="GO:0005730">
    <property type="term" value="C:nucleolus"/>
    <property type="evidence" value="ECO:0007669"/>
    <property type="project" value="UniProtKB-SubCell"/>
</dbReference>
<feature type="repeat" description="WD" evidence="3">
    <location>
        <begin position="226"/>
        <end position="269"/>
    </location>
</feature>
<dbReference type="InterPro" id="IPR020472">
    <property type="entry name" value="WD40_PAC1"/>
</dbReference>